<evidence type="ECO:0000259" key="9">
    <source>
        <dbReference type="PROSITE" id="PS50271"/>
    </source>
</evidence>
<evidence type="ECO:0000256" key="3">
    <source>
        <dbReference type="ARBA" id="ARBA00022771"/>
    </source>
</evidence>
<comment type="catalytic activity">
    <reaction evidence="1 6">
        <text>Thiol-dependent hydrolysis of ester, thioester, amide, peptide and isopeptide bonds formed by the C-terminal Gly of ubiquitin (a 76-residue protein attached to proteins as an intracellular targeting signal).</text>
        <dbReference type="EC" id="3.4.19.12"/>
    </reaction>
</comment>
<dbReference type="PANTHER" id="PTHR21646:SF19">
    <property type="entry name" value="UBIQUITIN CARBOXYL-TERMINAL HYDROLASE 3"/>
    <property type="match status" value="1"/>
</dbReference>
<dbReference type="CTD" id="9960"/>
<evidence type="ECO:0000313" key="11">
    <source>
        <dbReference type="Proteomes" id="UP000887568"/>
    </source>
</evidence>
<dbReference type="InterPro" id="IPR001394">
    <property type="entry name" value="Peptidase_C19_UCH"/>
</dbReference>
<protein>
    <recommendedName>
        <fullName evidence="6">Ubiquitin carboxyl-terminal hydrolase</fullName>
        <ecNumber evidence="6">3.4.19.12</ecNumber>
    </recommendedName>
</protein>
<dbReference type="GO" id="GO:0006508">
    <property type="term" value="P:proteolysis"/>
    <property type="evidence" value="ECO:0007669"/>
    <property type="project" value="UniProtKB-KW"/>
</dbReference>
<keyword evidence="11" id="KW-1185">Reference proteome</keyword>
<dbReference type="Pfam" id="PF02148">
    <property type="entry name" value="zf-UBP"/>
    <property type="match status" value="1"/>
</dbReference>
<dbReference type="EC" id="3.4.19.12" evidence="6"/>
<dbReference type="RefSeq" id="XP_038077494.1">
    <property type="nucleotide sequence ID" value="XM_038221566.1"/>
</dbReference>
<dbReference type="Gene3D" id="3.90.70.10">
    <property type="entry name" value="Cysteine proteinases"/>
    <property type="match status" value="1"/>
</dbReference>
<keyword evidence="3 5" id="KW-0863">Zinc-finger</keyword>
<dbReference type="SUPFAM" id="SSF54001">
    <property type="entry name" value="Cysteine proteinases"/>
    <property type="match status" value="1"/>
</dbReference>
<dbReference type="GeneID" id="119745301"/>
<keyword evidence="6" id="KW-0645">Protease</keyword>
<keyword evidence="6" id="KW-0833">Ubl conjugation pathway</keyword>
<keyword evidence="6" id="KW-0378">Hydrolase</keyword>
<dbReference type="Pfam" id="PF00443">
    <property type="entry name" value="UCH"/>
    <property type="match status" value="1"/>
</dbReference>
<evidence type="ECO:0000256" key="5">
    <source>
        <dbReference type="PROSITE-ProRule" id="PRU00502"/>
    </source>
</evidence>
<dbReference type="InterPro" id="IPR028889">
    <property type="entry name" value="USP"/>
</dbReference>
<accession>A0A914BMZ5</accession>
<keyword evidence="2" id="KW-0479">Metal-binding</keyword>
<evidence type="ECO:0000256" key="1">
    <source>
        <dbReference type="ARBA" id="ARBA00000707"/>
    </source>
</evidence>
<dbReference type="InterPro" id="IPR013083">
    <property type="entry name" value="Znf_RING/FYVE/PHD"/>
</dbReference>
<evidence type="ECO:0000256" key="2">
    <source>
        <dbReference type="ARBA" id="ARBA00022723"/>
    </source>
</evidence>
<dbReference type="PROSITE" id="PS50271">
    <property type="entry name" value="ZF_UBP"/>
    <property type="match status" value="1"/>
</dbReference>
<feature type="region of interest" description="Disordered" evidence="7">
    <location>
        <begin position="121"/>
        <end position="141"/>
    </location>
</feature>
<dbReference type="SMART" id="SM00290">
    <property type="entry name" value="ZnF_UBP"/>
    <property type="match status" value="1"/>
</dbReference>
<dbReference type="PANTHER" id="PTHR21646">
    <property type="entry name" value="UBIQUITIN CARBOXYL-TERMINAL HYDROLASE"/>
    <property type="match status" value="1"/>
</dbReference>
<dbReference type="OrthoDB" id="21192at2759"/>
<proteinExistence type="inferred from homology"/>
<dbReference type="AlphaFoldDB" id="A0A914BMZ5"/>
<dbReference type="InterPro" id="IPR050185">
    <property type="entry name" value="Ub_carboxyl-term_hydrolase"/>
</dbReference>
<feature type="domain" description="UBP-type" evidence="9">
    <location>
        <begin position="1"/>
        <end position="110"/>
    </location>
</feature>
<sequence>MDCPHLVNSVTAGVSAMPVTRKSNNGETLSNWVCAVCRSSKSPWMCLSCGTITCGRYVNGHSKKHFEECQHSVCISCDNLSVFCYECDETAVNDTKSGTVQQVRQILQDIASAQFDNKRLKNSKENVTDSDEEGPPKKKLATNNVKSTIPGLRNLGNTCFMNAVLQSLSNIHQFCCYFKDLPAVELRNGKSAGKRIYNTRNLKHDDVSLVEEVRKTLCALWQGGQSAISPDSLFSVMWKIFPRFRGYQQQDAHEFMRYLLDRLHTELQGTLWPGNPRRQTNGTSTIVTFMFGGLLLSQVHCVVCESFYKKIDPFLDVSLDIPHRFRSRSKSKDGSRVCQIQDCLQSFTEVEELAESEHYMCTNCQKKQPSTKKFWFRKLPNVLCMHIKRFQWTGFLRSKIDVFVQFPLRGLDLRPYILKPEELPDSESTVYDLKAVVIHQGSGAGCGHYVAFAKNDGQWFCFNDTTVSQVHESVVLRSKAYILYYNRRKATQDDCFQLVTSLQEELRLELNQRTSATTSTVA</sequence>
<dbReference type="OMA" id="KYWVKYL"/>
<dbReference type="GO" id="GO:0004843">
    <property type="term" value="F:cysteine-type deubiquitinase activity"/>
    <property type="evidence" value="ECO:0007669"/>
    <property type="project" value="UniProtKB-UniRule"/>
</dbReference>
<reference evidence="10" key="1">
    <citation type="submission" date="2022-11" db="UniProtKB">
        <authorList>
            <consortium name="EnsemblMetazoa"/>
        </authorList>
    </citation>
    <scope>IDENTIFICATION</scope>
</reference>
<dbReference type="EnsemblMetazoa" id="XM_038221566.1">
    <property type="protein sequence ID" value="XP_038077494.1"/>
    <property type="gene ID" value="LOC119745301"/>
</dbReference>
<dbReference type="Gene3D" id="3.30.40.10">
    <property type="entry name" value="Zinc/RING finger domain, C3HC4 (zinc finger)"/>
    <property type="match status" value="1"/>
</dbReference>
<dbReference type="GO" id="GO:0016579">
    <property type="term" value="P:protein deubiquitination"/>
    <property type="evidence" value="ECO:0007669"/>
    <property type="project" value="InterPro"/>
</dbReference>
<dbReference type="GO" id="GO:0008270">
    <property type="term" value="F:zinc ion binding"/>
    <property type="evidence" value="ECO:0007669"/>
    <property type="project" value="UniProtKB-KW"/>
</dbReference>
<feature type="domain" description="USP" evidence="8">
    <location>
        <begin position="150"/>
        <end position="488"/>
    </location>
</feature>
<dbReference type="InterPro" id="IPR038765">
    <property type="entry name" value="Papain-like_cys_pep_sf"/>
</dbReference>
<evidence type="ECO:0000256" key="6">
    <source>
        <dbReference type="RuleBase" id="RU366025"/>
    </source>
</evidence>
<evidence type="ECO:0000259" key="8">
    <source>
        <dbReference type="PROSITE" id="PS50235"/>
    </source>
</evidence>
<evidence type="ECO:0000313" key="10">
    <source>
        <dbReference type="EnsemblMetazoa" id="XP_038077494.1"/>
    </source>
</evidence>
<dbReference type="Proteomes" id="UP000887568">
    <property type="component" value="Unplaced"/>
</dbReference>
<evidence type="ECO:0000256" key="4">
    <source>
        <dbReference type="ARBA" id="ARBA00022833"/>
    </source>
</evidence>
<evidence type="ECO:0000256" key="7">
    <source>
        <dbReference type="SAM" id="MobiDB-lite"/>
    </source>
</evidence>
<keyword evidence="4" id="KW-0862">Zinc</keyword>
<name>A0A914BMZ5_PATMI</name>
<dbReference type="InterPro" id="IPR001607">
    <property type="entry name" value="Znf_UBP"/>
</dbReference>
<dbReference type="InterPro" id="IPR018200">
    <property type="entry name" value="USP_CS"/>
</dbReference>
<comment type="similarity">
    <text evidence="6">Belongs to the peptidase C19 family.</text>
</comment>
<organism evidence="10 11">
    <name type="scientific">Patiria miniata</name>
    <name type="common">Bat star</name>
    <name type="synonym">Asterina miniata</name>
    <dbReference type="NCBI Taxonomy" id="46514"/>
    <lineage>
        <taxon>Eukaryota</taxon>
        <taxon>Metazoa</taxon>
        <taxon>Echinodermata</taxon>
        <taxon>Eleutherozoa</taxon>
        <taxon>Asterozoa</taxon>
        <taxon>Asteroidea</taxon>
        <taxon>Valvatacea</taxon>
        <taxon>Valvatida</taxon>
        <taxon>Asterinidae</taxon>
        <taxon>Patiria</taxon>
    </lineage>
</organism>
<dbReference type="SUPFAM" id="SSF57850">
    <property type="entry name" value="RING/U-box"/>
    <property type="match status" value="1"/>
</dbReference>
<dbReference type="PROSITE" id="PS50235">
    <property type="entry name" value="USP_3"/>
    <property type="match status" value="1"/>
</dbReference>
<dbReference type="PROSITE" id="PS00972">
    <property type="entry name" value="USP_1"/>
    <property type="match status" value="1"/>
</dbReference>
<dbReference type="PROSITE" id="PS00973">
    <property type="entry name" value="USP_2"/>
    <property type="match status" value="1"/>
</dbReference>
<keyword evidence="6" id="KW-0788">Thiol protease</keyword>